<dbReference type="OrthoDB" id="2905087at2"/>
<reference evidence="1 2" key="1">
    <citation type="submission" date="2017-11" db="EMBL/GenBank/DDBJ databases">
        <title>Bacillus camelliae sp. nov., isolated from pu'er tea.</title>
        <authorList>
            <person name="Niu L."/>
        </authorList>
    </citation>
    <scope>NUCLEOTIDE SEQUENCE [LARGE SCALE GENOMIC DNA]</scope>
    <source>
        <strain evidence="1 2">7578-1</strain>
    </source>
</reference>
<gene>
    <name evidence="1" type="ORF">CWO92_21945</name>
</gene>
<evidence type="ECO:0000313" key="1">
    <source>
        <dbReference type="EMBL" id="PKR82856.1"/>
    </source>
</evidence>
<dbReference type="EMBL" id="PIQO01000026">
    <property type="protein sequence ID" value="PKR82856.1"/>
    <property type="molecule type" value="Genomic_DNA"/>
</dbReference>
<accession>A0A2N3LE19</accession>
<organism evidence="1 2">
    <name type="scientific">Heyndrickxia camelliae</name>
    <dbReference type="NCBI Taxonomy" id="1707093"/>
    <lineage>
        <taxon>Bacteria</taxon>
        <taxon>Bacillati</taxon>
        <taxon>Bacillota</taxon>
        <taxon>Bacilli</taxon>
        <taxon>Bacillales</taxon>
        <taxon>Bacillaceae</taxon>
        <taxon>Heyndrickxia</taxon>
    </lineage>
</organism>
<sequence>MASRILKALQEKGTHAVGNLNSLKVKTVANGALIEGADVDNFTLVELGFNADGERTAKQLSAIDKKAYLIASPETRYLGEEMADFYNAVGDRARIVILEENYTRFDTSAFSLNDGVTEIKNGFVAHFDPASKKFIISDPASAHADYAGSSAQFLVVSNEDDIQYTLGVPMVRLEVAKA</sequence>
<keyword evidence="2" id="KW-1185">Reference proteome</keyword>
<proteinExistence type="predicted"/>
<evidence type="ECO:0000313" key="2">
    <source>
        <dbReference type="Proteomes" id="UP000233440"/>
    </source>
</evidence>
<comment type="caution">
    <text evidence="1">The sequence shown here is derived from an EMBL/GenBank/DDBJ whole genome shotgun (WGS) entry which is preliminary data.</text>
</comment>
<dbReference type="Proteomes" id="UP000233440">
    <property type="component" value="Unassembled WGS sequence"/>
</dbReference>
<protein>
    <submittedName>
        <fullName evidence="1">Uncharacterized protein</fullName>
    </submittedName>
</protein>
<dbReference type="AlphaFoldDB" id="A0A2N3LE19"/>
<name>A0A2N3LE19_9BACI</name>
<dbReference type="RefSeq" id="WP_101356344.1">
    <property type="nucleotide sequence ID" value="NZ_PIQO01000026.1"/>
</dbReference>